<comment type="caution">
    <text evidence="1">The sequence shown here is derived from an EMBL/GenBank/DDBJ whole genome shotgun (WGS) entry which is preliminary data.</text>
</comment>
<protein>
    <submittedName>
        <fullName evidence="1">Uncharacterized protein</fullName>
    </submittedName>
</protein>
<evidence type="ECO:0000313" key="2">
    <source>
        <dbReference type="Proteomes" id="UP000215335"/>
    </source>
</evidence>
<name>A0A232ELF6_9HYME</name>
<dbReference type="AlphaFoldDB" id="A0A232ELF6"/>
<dbReference type="EMBL" id="NNAY01003579">
    <property type="protein sequence ID" value="OXU19161.1"/>
    <property type="molecule type" value="Genomic_DNA"/>
</dbReference>
<evidence type="ECO:0000313" key="1">
    <source>
        <dbReference type="EMBL" id="OXU19161.1"/>
    </source>
</evidence>
<gene>
    <name evidence="1" type="ORF">TSAR_014822</name>
</gene>
<reference evidence="1 2" key="1">
    <citation type="journal article" date="2017" name="Curr. Biol.">
        <title>The Evolution of Venom by Co-option of Single-Copy Genes.</title>
        <authorList>
            <person name="Martinson E.O."/>
            <person name="Mrinalini"/>
            <person name="Kelkar Y.D."/>
            <person name="Chang C.H."/>
            <person name="Werren J.H."/>
        </authorList>
    </citation>
    <scope>NUCLEOTIDE SEQUENCE [LARGE SCALE GENOMIC DNA]</scope>
    <source>
        <strain evidence="1 2">Alberta</strain>
        <tissue evidence="1">Whole body</tissue>
    </source>
</reference>
<sequence length="60" mass="7140">MRRLRMYYYFKLVNGDYFARHTNSDPYRDKAGVKSYDRIMLHQALSERCSLNSDQDKGAS</sequence>
<accession>A0A232ELF6</accession>
<organism evidence="1 2">
    <name type="scientific">Trichomalopsis sarcophagae</name>
    <dbReference type="NCBI Taxonomy" id="543379"/>
    <lineage>
        <taxon>Eukaryota</taxon>
        <taxon>Metazoa</taxon>
        <taxon>Ecdysozoa</taxon>
        <taxon>Arthropoda</taxon>
        <taxon>Hexapoda</taxon>
        <taxon>Insecta</taxon>
        <taxon>Pterygota</taxon>
        <taxon>Neoptera</taxon>
        <taxon>Endopterygota</taxon>
        <taxon>Hymenoptera</taxon>
        <taxon>Apocrita</taxon>
        <taxon>Proctotrupomorpha</taxon>
        <taxon>Chalcidoidea</taxon>
        <taxon>Pteromalidae</taxon>
        <taxon>Pteromalinae</taxon>
        <taxon>Trichomalopsis</taxon>
    </lineage>
</organism>
<dbReference type="Proteomes" id="UP000215335">
    <property type="component" value="Unassembled WGS sequence"/>
</dbReference>
<proteinExistence type="predicted"/>
<keyword evidence="2" id="KW-1185">Reference proteome</keyword>